<gene>
    <name evidence="1" type="ORF">MA03_05740</name>
</gene>
<dbReference type="OrthoDB" id="70849at2157"/>
<dbReference type="GeneID" id="25401713"/>
<dbReference type="KEGG" id="thf:MA03_05740"/>
<dbReference type="Proteomes" id="UP000067434">
    <property type="component" value="Chromosome"/>
</dbReference>
<accession>A0A0F7FJ37</accession>
<evidence type="ECO:0000313" key="1">
    <source>
        <dbReference type="EMBL" id="AKG38863.1"/>
    </source>
</evidence>
<protein>
    <submittedName>
        <fullName evidence="1">Uncharacterized protein</fullName>
    </submittedName>
</protein>
<proteinExistence type="predicted"/>
<keyword evidence="2" id="KW-1185">Reference proteome</keyword>
<dbReference type="PATRIC" id="fig|1550241.5.peg.1200"/>
<evidence type="ECO:0000313" key="2">
    <source>
        <dbReference type="Proteomes" id="UP000067434"/>
    </source>
</evidence>
<reference evidence="1 2" key="1">
    <citation type="journal article" date="2015" name="Stand. Genomic Sci.">
        <title>Complete genome sequence of and proposal of Thermofilum uzonense sp. nov. a novel hyperthermophilic crenarchaeon and emended description of the genus Thermofilum.</title>
        <authorList>
            <person name="Toshchakov S.V."/>
            <person name="Korzhenkov A.A."/>
            <person name="Samarov N.I."/>
            <person name="Mazunin I.O."/>
            <person name="Mozhey O.I."/>
            <person name="Shmyr I.S."/>
            <person name="Derbikova K.S."/>
            <person name="Taranov E.A."/>
            <person name="Dominova I.N."/>
            <person name="Bonch-Osmolovskaya E.A."/>
            <person name="Patrushev M.V."/>
            <person name="Podosokorskaya O.A."/>
            <person name="Kublanov I.V."/>
        </authorList>
    </citation>
    <scope>NUCLEOTIDE SEQUENCE [LARGE SCALE GENOMIC DNA]</scope>
    <source>
        <strain evidence="1 2">1807-2</strain>
    </source>
</reference>
<dbReference type="HOGENOM" id="CLU_1933373_0_0_2"/>
<organism evidence="1 2">
    <name type="scientific">Infirmifilum uzonense</name>
    <dbReference type="NCBI Taxonomy" id="1550241"/>
    <lineage>
        <taxon>Archaea</taxon>
        <taxon>Thermoproteota</taxon>
        <taxon>Thermoprotei</taxon>
        <taxon>Thermofilales</taxon>
        <taxon>Thermofilaceae</taxon>
        <taxon>Infirmifilum</taxon>
    </lineage>
</organism>
<name>A0A0F7FJ37_9CREN</name>
<sequence length="130" mass="14250">MTDTDTFFNIVTCSGEVCIEFDCSARKYVEVTLGFKVEEGEDVCFSKTSFQEITRAIEYLLSKGLPEHRIAVEGRPLALEFSRQRSSSILVCPICGSTRISPLGVAGLTPPLYVCANCGYRGALVLEVEV</sequence>
<dbReference type="RefSeq" id="WP_052884351.1">
    <property type="nucleotide sequence ID" value="NZ_CP009961.1"/>
</dbReference>
<dbReference type="EMBL" id="CP009961">
    <property type="protein sequence ID" value="AKG38863.1"/>
    <property type="molecule type" value="Genomic_DNA"/>
</dbReference>
<dbReference type="AlphaFoldDB" id="A0A0F7FJ37"/>